<keyword evidence="1" id="KW-0812">Transmembrane</keyword>
<dbReference type="GeneID" id="59148702"/>
<gene>
    <name evidence="2" type="ORF">IG193_02360</name>
</gene>
<protein>
    <submittedName>
        <fullName evidence="2">Uncharacterized protein</fullName>
    </submittedName>
</protein>
<name>A0A7L9FHX9_9CREN</name>
<feature type="transmembrane region" description="Helical" evidence="1">
    <location>
        <begin position="44"/>
        <end position="70"/>
    </location>
</feature>
<feature type="transmembrane region" description="Helical" evidence="1">
    <location>
        <begin position="122"/>
        <end position="140"/>
    </location>
</feature>
<evidence type="ECO:0000313" key="2">
    <source>
        <dbReference type="EMBL" id="QOJ79327.1"/>
    </source>
</evidence>
<proteinExistence type="predicted"/>
<accession>A0A7L9FHX9</accession>
<dbReference type="Proteomes" id="UP000594121">
    <property type="component" value="Chromosome"/>
</dbReference>
<evidence type="ECO:0000313" key="3">
    <source>
        <dbReference type="Proteomes" id="UP000594121"/>
    </source>
</evidence>
<keyword evidence="1" id="KW-0472">Membrane</keyword>
<sequence length="145" mass="15421">MMLELSCLLGLALVVWALFSRRTTFSLLTMSAGSTIVALAISELAGWVPALLVAAFFAGALVALMVVWLVVVVREEARTDTVYTLALVFMFLTLFSLLLLIGTNRIKVGGGVSLRVAEDTDFALLAVLLLTVLLGGLHVVRGGRG</sequence>
<keyword evidence="3" id="KW-1185">Reference proteome</keyword>
<reference evidence="2 3" key="1">
    <citation type="submission" date="2020-10" db="EMBL/GenBank/DDBJ databases">
        <title>Thermofilum lucidum 3507LT sp. nov. a novel member of Thermofilaceae family isolated from Chile hot spring, and proposal of description order Thermofilales.</title>
        <authorList>
            <person name="Zayulina K.S."/>
            <person name="Elcheninov A.G."/>
            <person name="Toshchakov S.V."/>
            <person name="Kublanov I.V."/>
        </authorList>
    </citation>
    <scope>NUCLEOTIDE SEQUENCE [LARGE SCALE GENOMIC DNA]</scope>
    <source>
        <strain evidence="2 3">3507LT</strain>
    </source>
</reference>
<evidence type="ECO:0000256" key="1">
    <source>
        <dbReference type="SAM" id="Phobius"/>
    </source>
</evidence>
<feature type="transmembrane region" description="Helical" evidence="1">
    <location>
        <begin position="82"/>
        <end position="102"/>
    </location>
</feature>
<dbReference type="EMBL" id="CP062310">
    <property type="protein sequence ID" value="QOJ79327.1"/>
    <property type="molecule type" value="Genomic_DNA"/>
</dbReference>
<dbReference type="KEGG" id="thel:IG193_02360"/>
<dbReference type="InParanoid" id="A0A7L9FHX9"/>
<keyword evidence="1" id="KW-1133">Transmembrane helix</keyword>
<dbReference type="AlphaFoldDB" id="A0A7L9FHX9"/>
<dbReference type="RefSeq" id="WP_192819299.1">
    <property type="nucleotide sequence ID" value="NZ_CP062310.1"/>
</dbReference>
<organism evidence="2 3">
    <name type="scientific">Infirmifilum lucidum</name>
    <dbReference type="NCBI Taxonomy" id="2776706"/>
    <lineage>
        <taxon>Archaea</taxon>
        <taxon>Thermoproteota</taxon>
        <taxon>Thermoprotei</taxon>
        <taxon>Thermofilales</taxon>
        <taxon>Thermofilaceae</taxon>
        <taxon>Infirmifilum</taxon>
    </lineage>
</organism>